<comment type="caution">
    <text evidence="1">The sequence shown here is derived from an EMBL/GenBank/DDBJ whole genome shotgun (WGS) entry which is preliminary data.</text>
</comment>
<dbReference type="RefSeq" id="WP_236332684.1">
    <property type="nucleotide sequence ID" value="NZ_JAKIJS010000001.1"/>
</dbReference>
<dbReference type="Proteomes" id="UP001649381">
    <property type="component" value="Unassembled WGS sequence"/>
</dbReference>
<keyword evidence="2" id="KW-1185">Reference proteome</keyword>
<protein>
    <recommendedName>
        <fullName evidence="3">YneQ</fullName>
    </recommendedName>
</protein>
<name>A0ABS9GZY2_9BACL</name>
<proteinExistence type="predicted"/>
<reference evidence="1 2" key="1">
    <citation type="submission" date="2022-01" db="EMBL/GenBank/DDBJ databases">
        <title>Alkalihalobacillus sp. EGI L200015, a novel bacterium isolated from a salt lake sediment.</title>
        <authorList>
            <person name="Gao L."/>
            <person name="Fang B.-Z."/>
            <person name="Li W.-J."/>
        </authorList>
    </citation>
    <scope>NUCLEOTIDE SEQUENCE [LARGE SCALE GENOMIC DNA]</scope>
    <source>
        <strain evidence="1 2">KCTC 12718</strain>
    </source>
</reference>
<sequence>MAFGINRSELTEWKKQVQQNNIAFLTHFWFDPRFPDCNTVTKVGCTDLERLSAWGRKYGLKREWIDQRSHFPHFDLLGDRQLYILKAEKQWEQIARFKLE</sequence>
<gene>
    <name evidence="1" type="ORF">L2716_05855</name>
</gene>
<evidence type="ECO:0000313" key="2">
    <source>
        <dbReference type="Proteomes" id="UP001649381"/>
    </source>
</evidence>
<organism evidence="1 2">
    <name type="scientific">Pseudalkalibacillus berkeleyi</name>
    <dbReference type="NCBI Taxonomy" id="1069813"/>
    <lineage>
        <taxon>Bacteria</taxon>
        <taxon>Bacillati</taxon>
        <taxon>Bacillota</taxon>
        <taxon>Bacilli</taxon>
        <taxon>Bacillales</taxon>
        <taxon>Fictibacillaceae</taxon>
        <taxon>Pseudalkalibacillus</taxon>
    </lineage>
</organism>
<accession>A0ABS9GZY2</accession>
<evidence type="ECO:0000313" key="1">
    <source>
        <dbReference type="EMBL" id="MCF6137250.1"/>
    </source>
</evidence>
<dbReference type="EMBL" id="JAKIJS010000001">
    <property type="protein sequence ID" value="MCF6137250.1"/>
    <property type="molecule type" value="Genomic_DNA"/>
</dbReference>
<evidence type="ECO:0008006" key="3">
    <source>
        <dbReference type="Google" id="ProtNLM"/>
    </source>
</evidence>